<name>A0A2S7MVF6_9BACI</name>
<dbReference type="Pfam" id="PF04203">
    <property type="entry name" value="Sortase"/>
    <property type="match status" value="1"/>
</dbReference>
<dbReference type="OrthoDB" id="165822at2"/>
<keyword evidence="4" id="KW-1185">Reference proteome</keyword>
<dbReference type="SUPFAM" id="SSF63817">
    <property type="entry name" value="Sortase"/>
    <property type="match status" value="1"/>
</dbReference>
<sequence>MARKIAGILMFIAGLSIVLMNFSSWQESRASITPITEPELQKYESQQPASTKDKKVVSREYQSGEKVATLIIPKIEQKFTVYWGTDENTLGKGVGMYSSRLTTTPGLGHTVLSGHRDTVFAGLEKLKIGDKLIVNFEEQSYTYIIEKSWITDKDDRTVIVEKNEPTLTLTTCYPFTYIGNAPDRYILQGKLL</sequence>
<feature type="active site" description="Proton donor/acceptor" evidence="2">
    <location>
        <position position="115"/>
    </location>
</feature>
<dbReference type="NCBIfam" id="NF033746">
    <property type="entry name" value="class_D_sortase"/>
    <property type="match status" value="1"/>
</dbReference>
<feature type="active site" description="Acyl-thioester intermediate" evidence="2">
    <location>
        <position position="172"/>
    </location>
</feature>
<proteinExistence type="predicted"/>
<comment type="caution">
    <text evidence="3">The sequence shown here is derived from an EMBL/GenBank/DDBJ whole genome shotgun (WGS) entry which is preliminary data.</text>
</comment>
<evidence type="ECO:0000313" key="3">
    <source>
        <dbReference type="EMBL" id="PQD93730.1"/>
    </source>
</evidence>
<keyword evidence="1" id="KW-0378">Hydrolase</keyword>
<reference evidence="3 4" key="1">
    <citation type="submission" date="2017-12" db="EMBL/GenBank/DDBJ databases">
        <title>Taxonomic description and draft genome of Pradoshia cofamensis Gen. nov., sp. nov., a thermotolerant bacillale isolated from anterior gut of earthworm Eisenia fetida.</title>
        <authorList>
            <person name="Saha T."/>
            <person name="Chakraborty R."/>
        </authorList>
    </citation>
    <scope>NUCLEOTIDE SEQUENCE [LARGE SCALE GENOMIC DNA]</scope>
    <source>
        <strain evidence="3 4">EAG3</strain>
    </source>
</reference>
<dbReference type="CDD" id="cd05828">
    <property type="entry name" value="Sortase_D_1"/>
    <property type="match status" value="1"/>
</dbReference>
<gene>
    <name evidence="3" type="ORF">CYL18_18310</name>
</gene>
<dbReference type="NCBIfam" id="TIGR01076">
    <property type="entry name" value="sortase_fam"/>
    <property type="match status" value="1"/>
</dbReference>
<dbReference type="EMBL" id="PKOZ01000025">
    <property type="protein sequence ID" value="PQD93730.1"/>
    <property type="molecule type" value="Genomic_DNA"/>
</dbReference>
<dbReference type="RefSeq" id="WP_104850923.1">
    <property type="nucleotide sequence ID" value="NZ_PKOZ01000025.1"/>
</dbReference>
<evidence type="ECO:0000256" key="1">
    <source>
        <dbReference type="ARBA" id="ARBA00022801"/>
    </source>
</evidence>
<dbReference type="InterPro" id="IPR053525">
    <property type="entry name" value="Sortase_D"/>
</dbReference>
<accession>A0A2S7MVF6</accession>
<dbReference type="InterPro" id="IPR023365">
    <property type="entry name" value="Sortase_dom-sf"/>
</dbReference>
<dbReference type="Proteomes" id="UP000239663">
    <property type="component" value="Unassembled WGS sequence"/>
</dbReference>
<dbReference type="InterPro" id="IPR041999">
    <property type="entry name" value="Sortase_D_1"/>
</dbReference>
<evidence type="ECO:0000313" key="4">
    <source>
        <dbReference type="Proteomes" id="UP000239663"/>
    </source>
</evidence>
<organism evidence="3 4">
    <name type="scientific">Pradoshia eiseniae</name>
    <dbReference type="NCBI Taxonomy" id="2064768"/>
    <lineage>
        <taxon>Bacteria</taxon>
        <taxon>Bacillati</taxon>
        <taxon>Bacillota</taxon>
        <taxon>Bacilli</taxon>
        <taxon>Bacillales</taxon>
        <taxon>Bacillaceae</taxon>
        <taxon>Pradoshia</taxon>
    </lineage>
</organism>
<dbReference type="AlphaFoldDB" id="A0A2S7MVF6"/>
<dbReference type="GO" id="GO:0016787">
    <property type="term" value="F:hydrolase activity"/>
    <property type="evidence" value="ECO:0007669"/>
    <property type="project" value="UniProtKB-KW"/>
</dbReference>
<dbReference type="InterPro" id="IPR005754">
    <property type="entry name" value="Sortase"/>
</dbReference>
<evidence type="ECO:0000256" key="2">
    <source>
        <dbReference type="PIRSR" id="PIRSR605754-1"/>
    </source>
</evidence>
<dbReference type="Gene3D" id="2.40.260.10">
    <property type="entry name" value="Sortase"/>
    <property type="match status" value="1"/>
</dbReference>
<protein>
    <submittedName>
        <fullName evidence="3">Class D sortase</fullName>
    </submittedName>
</protein>